<accession>A0A3S1DHR8</accession>
<gene>
    <name evidence="1" type="ORF">ELY33_16985</name>
</gene>
<keyword evidence="2" id="KW-1185">Reference proteome</keyword>
<dbReference type="RefSeq" id="WP_126949086.1">
    <property type="nucleotide sequence ID" value="NZ_RZHG01000030.1"/>
</dbReference>
<dbReference type="EMBL" id="RZHG01000030">
    <property type="protein sequence ID" value="RUR26802.1"/>
    <property type="molecule type" value="Genomic_DNA"/>
</dbReference>
<evidence type="ECO:0000313" key="1">
    <source>
        <dbReference type="EMBL" id="RUR26802.1"/>
    </source>
</evidence>
<comment type="caution">
    <text evidence="1">The sequence shown here is derived from an EMBL/GenBank/DDBJ whole genome shotgun (WGS) entry which is preliminary data.</text>
</comment>
<sequence length="81" mass="9051">MKTKITDLREHLFAQLERLGNEELDAEGIKREVDRGKAIQGVASTIIDSARVEVDYLRTTGQTQGTDFLPHDGVKRIKGDV</sequence>
<reference evidence="1 2" key="1">
    <citation type="submission" date="2018-12" db="EMBL/GenBank/DDBJ databases">
        <title>three novel Halomonas strain isolated from plants.</title>
        <authorList>
            <person name="Sun C."/>
        </authorList>
    </citation>
    <scope>NUCLEOTIDE SEQUENCE [LARGE SCALE GENOMIC DNA]</scope>
    <source>
        <strain evidence="1 2">DSM 19434</strain>
    </source>
</reference>
<dbReference type="Proteomes" id="UP000287336">
    <property type="component" value="Unassembled WGS sequence"/>
</dbReference>
<dbReference type="OrthoDB" id="2231510at2"/>
<evidence type="ECO:0000313" key="2">
    <source>
        <dbReference type="Proteomes" id="UP000287336"/>
    </source>
</evidence>
<name>A0A3S1DHR8_9GAMM</name>
<organism evidence="1 2">
    <name type="scientific">Vreelandella andesensis</name>
    <dbReference type="NCBI Taxonomy" id="447567"/>
    <lineage>
        <taxon>Bacteria</taxon>
        <taxon>Pseudomonadati</taxon>
        <taxon>Pseudomonadota</taxon>
        <taxon>Gammaproteobacteria</taxon>
        <taxon>Oceanospirillales</taxon>
        <taxon>Halomonadaceae</taxon>
        <taxon>Vreelandella</taxon>
    </lineage>
</organism>
<protein>
    <submittedName>
        <fullName evidence="1">Uncharacterized protein</fullName>
    </submittedName>
</protein>
<proteinExistence type="predicted"/>
<dbReference type="AlphaFoldDB" id="A0A3S1DHR8"/>